<protein>
    <submittedName>
        <fullName evidence="1">Uncharacterized protein</fullName>
    </submittedName>
</protein>
<dbReference type="Proteomes" id="UP000283530">
    <property type="component" value="Unassembled WGS sequence"/>
</dbReference>
<keyword evidence="2" id="KW-1185">Reference proteome</keyword>
<comment type="caution">
    <text evidence="1">The sequence shown here is derived from an EMBL/GenBank/DDBJ whole genome shotgun (WGS) entry which is preliminary data.</text>
</comment>
<organism evidence="1 2">
    <name type="scientific">Cinnamomum micranthum f. kanehirae</name>
    <dbReference type="NCBI Taxonomy" id="337451"/>
    <lineage>
        <taxon>Eukaryota</taxon>
        <taxon>Viridiplantae</taxon>
        <taxon>Streptophyta</taxon>
        <taxon>Embryophyta</taxon>
        <taxon>Tracheophyta</taxon>
        <taxon>Spermatophyta</taxon>
        <taxon>Magnoliopsida</taxon>
        <taxon>Magnoliidae</taxon>
        <taxon>Laurales</taxon>
        <taxon>Lauraceae</taxon>
        <taxon>Cinnamomum</taxon>
    </lineage>
</organism>
<reference evidence="1 2" key="1">
    <citation type="journal article" date="2019" name="Nat. Plants">
        <title>Stout camphor tree genome fills gaps in understanding of flowering plant genome evolution.</title>
        <authorList>
            <person name="Chaw S.M."/>
            <person name="Liu Y.C."/>
            <person name="Wu Y.W."/>
            <person name="Wang H.Y."/>
            <person name="Lin C.I."/>
            <person name="Wu C.S."/>
            <person name="Ke H.M."/>
            <person name="Chang L.Y."/>
            <person name="Hsu C.Y."/>
            <person name="Yang H.T."/>
            <person name="Sudianto E."/>
            <person name="Hsu M.H."/>
            <person name="Wu K.P."/>
            <person name="Wang L.N."/>
            <person name="Leebens-Mack J.H."/>
            <person name="Tsai I.J."/>
        </authorList>
    </citation>
    <scope>NUCLEOTIDE SEQUENCE [LARGE SCALE GENOMIC DNA]</scope>
    <source>
        <strain evidence="2">cv. Chaw 1501</strain>
        <tissue evidence="1">Young leaves</tissue>
    </source>
</reference>
<gene>
    <name evidence="1" type="ORF">CKAN_02412300</name>
</gene>
<dbReference type="AlphaFoldDB" id="A0A3S3N951"/>
<sequence length="69" mass="7623">MPGKASISCSCVSFNKNTLDSQGLDFMELPGEDLEQHLVFFCNSSSYELSTNGFPEESSLVMEVAWNSH</sequence>
<evidence type="ECO:0000313" key="2">
    <source>
        <dbReference type="Proteomes" id="UP000283530"/>
    </source>
</evidence>
<evidence type="ECO:0000313" key="1">
    <source>
        <dbReference type="EMBL" id="RWR94811.1"/>
    </source>
</evidence>
<name>A0A3S3N951_9MAGN</name>
<dbReference type="EMBL" id="QPKB01000011">
    <property type="protein sequence ID" value="RWR94811.1"/>
    <property type="molecule type" value="Genomic_DNA"/>
</dbReference>
<accession>A0A3S3N951</accession>
<proteinExistence type="predicted"/>